<feature type="compositionally biased region" description="Basic and acidic residues" evidence="7">
    <location>
        <begin position="385"/>
        <end position="399"/>
    </location>
</feature>
<comment type="function">
    <text evidence="6">This promotes the activity of RNA polymerase II.</text>
</comment>
<dbReference type="SMART" id="SM00577">
    <property type="entry name" value="CPDc"/>
    <property type="match status" value="1"/>
</dbReference>
<evidence type="ECO:0000256" key="7">
    <source>
        <dbReference type="SAM" id="MobiDB-lite"/>
    </source>
</evidence>
<dbReference type="Gene3D" id="3.40.50.10190">
    <property type="entry name" value="BRCT domain"/>
    <property type="match status" value="1"/>
</dbReference>
<evidence type="ECO:0000313" key="11">
    <source>
        <dbReference type="Proteomes" id="UP000245946"/>
    </source>
</evidence>
<evidence type="ECO:0000256" key="2">
    <source>
        <dbReference type="ARBA" id="ARBA00022801"/>
    </source>
</evidence>
<reference evidence="10 11" key="1">
    <citation type="journal article" date="2018" name="Mol. Biol. Evol.">
        <title>Broad Genomic Sampling Reveals a Smut Pathogenic Ancestry of the Fungal Clade Ustilaginomycotina.</title>
        <authorList>
            <person name="Kijpornyongpan T."/>
            <person name="Mondo S.J."/>
            <person name="Barry K."/>
            <person name="Sandor L."/>
            <person name="Lee J."/>
            <person name="Lipzen A."/>
            <person name="Pangilinan J."/>
            <person name="LaButti K."/>
            <person name="Hainaut M."/>
            <person name="Henrissat B."/>
            <person name="Grigoriev I.V."/>
            <person name="Spatafora J.W."/>
            <person name="Aime M.C."/>
        </authorList>
    </citation>
    <scope>NUCLEOTIDE SEQUENCE [LARGE SCALE GENOMIC DNA]</scope>
    <source>
        <strain evidence="10 11">MCA 4186</strain>
    </source>
</reference>
<feature type="compositionally biased region" description="Polar residues" evidence="7">
    <location>
        <begin position="773"/>
        <end position="782"/>
    </location>
</feature>
<dbReference type="EC" id="3.1.3.16" evidence="6"/>
<proteinExistence type="predicted"/>
<dbReference type="InterPro" id="IPR023214">
    <property type="entry name" value="HAD_sf"/>
</dbReference>
<feature type="region of interest" description="Disordered" evidence="7">
    <location>
        <begin position="422"/>
        <end position="534"/>
    </location>
</feature>
<evidence type="ECO:0000256" key="5">
    <source>
        <dbReference type="ARBA" id="ARBA00048336"/>
    </source>
</evidence>
<dbReference type="InterPro" id="IPR036420">
    <property type="entry name" value="BRCT_dom_sf"/>
</dbReference>
<evidence type="ECO:0000259" key="9">
    <source>
        <dbReference type="PROSITE" id="PS50969"/>
    </source>
</evidence>
<dbReference type="SMART" id="SM00292">
    <property type="entry name" value="BRCT"/>
    <property type="match status" value="1"/>
</dbReference>
<dbReference type="CDD" id="cd07521">
    <property type="entry name" value="HAD_FCP1-like"/>
    <property type="match status" value="1"/>
</dbReference>
<dbReference type="CDD" id="cd17729">
    <property type="entry name" value="BRCT_CTDP1"/>
    <property type="match status" value="1"/>
</dbReference>
<feature type="non-terminal residue" evidence="10">
    <location>
        <position position="1"/>
    </location>
</feature>
<dbReference type="OrthoDB" id="10249888at2759"/>
<comment type="catalytic activity">
    <reaction evidence="4 6">
        <text>O-phospho-L-seryl-[protein] + H2O = L-seryl-[protein] + phosphate</text>
        <dbReference type="Rhea" id="RHEA:20629"/>
        <dbReference type="Rhea" id="RHEA-COMP:9863"/>
        <dbReference type="Rhea" id="RHEA-COMP:11604"/>
        <dbReference type="ChEBI" id="CHEBI:15377"/>
        <dbReference type="ChEBI" id="CHEBI:29999"/>
        <dbReference type="ChEBI" id="CHEBI:43474"/>
        <dbReference type="ChEBI" id="CHEBI:83421"/>
        <dbReference type="EC" id="3.1.3.16"/>
    </reaction>
</comment>
<evidence type="ECO:0000259" key="8">
    <source>
        <dbReference type="PROSITE" id="PS50172"/>
    </source>
</evidence>
<dbReference type="GO" id="GO:0008420">
    <property type="term" value="F:RNA polymerase II CTD heptapeptide repeat phosphatase activity"/>
    <property type="evidence" value="ECO:0007669"/>
    <property type="project" value="UniProtKB-UniRule"/>
</dbReference>
<evidence type="ECO:0000313" key="10">
    <source>
        <dbReference type="EMBL" id="PWN95420.1"/>
    </source>
</evidence>
<feature type="compositionally biased region" description="Low complexity" evidence="7">
    <location>
        <begin position="493"/>
        <end position="513"/>
    </location>
</feature>
<feature type="domain" description="FCP1 homology" evidence="9">
    <location>
        <begin position="109"/>
        <end position="318"/>
    </location>
</feature>
<dbReference type="NCBIfam" id="TIGR02250">
    <property type="entry name" value="FCP1_euk"/>
    <property type="match status" value="1"/>
</dbReference>
<keyword evidence="2 6" id="KW-0378">Hydrolase</keyword>
<name>A0A316Z0Y2_9BASI</name>
<dbReference type="RefSeq" id="XP_025595699.1">
    <property type="nucleotide sequence ID" value="XM_025743301.1"/>
</dbReference>
<feature type="region of interest" description="Disordered" evidence="7">
    <location>
        <begin position="687"/>
        <end position="722"/>
    </location>
</feature>
<keyword evidence="3 6" id="KW-0539">Nucleus</keyword>
<keyword evidence="11" id="KW-1185">Reference proteome</keyword>
<feature type="domain" description="BRCT" evidence="8">
    <location>
        <begin position="583"/>
        <end position="676"/>
    </location>
</feature>
<feature type="compositionally biased region" description="Low complexity" evidence="7">
    <location>
        <begin position="687"/>
        <end position="702"/>
    </location>
</feature>
<dbReference type="Pfam" id="PF12738">
    <property type="entry name" value="PTCB-BRCT"/>
    <property type="match status" value="1"/>
</dbReference>
<protein>
    <recommendedName>
        <fullName evidence="6">RNA polymerase II subunit A C-terminal domain phosphatase</fullName>
        <ecNumber evidence="6">3.1.3.16</ecNumber>
    </recommendedName>
</protein>
<feature type="compositionally biased region" description="Low complexity" evidence="7">
    <location>
        <begin position="454"/>
        <end position="481"/>
    </location>
</feature>
<feature type="region of interest" description="Disordered" evidence="7">
    <location>
        <begin position="740"/>
        <end position="838"/>
    </location>
</feature>
<comment type="subcellular location">
    <subcellularLocation>
        <location evidence="1 6">Nucleus</location>
    </subcellularLocation>
</comment>
<accession>A0A316Z0Y2</accession>
<feature type="compositionally biased region" description="Acidic residues" evidence="7">
    <location>
        <begin position="744"/>
        <end position="754"/>
    </location>
</feature>
<evidence type="ECO:0000256" key="6">
    <source>
        <dbReference type="RuleBase" id="RU366066"/>
    </source>
</evidence>
<sequence>MHSSSCCSSTTLSAPAISTRRSPHHHLTSTCSAATCATPCRACVAHVLHAAMDDECPHPVQVGGLCAVCGHMVERDGAAGISMMHDSAGVTVSAAEASRLDSESTQRLLAARKLALIVDLDQTIIHATVDPTVAEWQRDRSNANFEALRDVGRFLLGTDGKAVLDHDLPPALREGMARDAEQLESLEAHAAAAATHGGCWYYVKPRPGTAAFLRSLSQRYELHVYTMGTRSYADCVCRLLDPDGSLFGARILSRDENGSLVQKSLRRLFPMDTSMVVIIDDRADVWRWSPNLVKVNPYDFFVGIGDINATFLPTAPSTPSPTTGAGAVVETRVDPTLSSIGSSSASLSSSSLSATTPSSASDSSASSDASGDFAAQRRPSAAEVAEEKAADDAAKVKATESQKVAITEQLGARPLARMQEALDEKAAAEGSSTPATTEGKEEGSTTPPHAPADGSVEAGSSEAAASAEASTSAQPSASTASGDRRGESGGQAAGAAATAEPATALQAPLPTSAVPSSMGTVPSPPPPQRQYAVLRDDDRELVRVQRILDDIHRRWYEDWDRRQAGLNPAEAGKPDVIDIIAELKFAVLLGCQVVFSSVVPLGHPPDLSDLWRLAEEFGAFCTSDLDAGTTHLVTAKPGTAKVNAAERMSGVEIVWPNWLNDSAAKWERQPEVHYRVPSVQGYAAPSAAAANGDATTADGGASLRDAHEPATQQQPVPYGDDGLVEMNWAEADDEVDAFLNASGSDDDEEDDEQSEGYATEGSRRSATAKRARQSSGALRSANSSADEADGGGHDDGASVSTTSSTRSPLSKRRRVAAERAGASRLKQTVSEAGTDDSFDDSLLDIARQLEQEAANAQAREDAAV</sequence>
<dbReference type="InterPro" id="IPR036412">
    <property type="entry name" value="HAD-like_sf"/>
</dbReference>
<gene>
    <name evidence="10" type="ORF">FA09DRAFT_332070</name>
</gene>
<dbReference type="GO" id="GO:0005634">
    <property type="term" value="C:nucleus"/>
    <property type="evidence" value="ECO:0007669"/>
    <property type="project" value="UniProtKB-SubCell"/>
</dbReference>
<evidence type="ECO:0000256" key="1">
    <source>
        <dbReference type="ARBA" id="ARBA00004123"/>
    </source>
</evidence>
<dbReference type="Gene3D" id="3.40.50.1000">
    <property type="entry name" value="HAD superfamily/HAD-like"/>
    <property type="match status" value="1"/>
</dbReference>
<dbReference type="PANTHER" id="PTHR23081">
    <property type="entry name" value="RNA POLYMERASE II CTD PHOSPHATASE"/>
    <property type="match status" value="1"/>
</dbReference>
<dbReference type="PANTHER" id="PTHR23081:SF36">
    <property type="entry name" value="RNA POLYMERASE II SUBUNIT A C-TERMINAL DOMAIN PHOSPHATASE"/>
    <property type="match status" value="1"/>
</dbReference>
<feature type="compositionally biased region" description="Low complexity" evidence="7">
    <location>
        <begin position="339"/>
        <end position="374"/>
    </location>
</feature>
<dbReference type="EMBL" id="KZ819304">
    <property type="protein sequence ID" value="PWN95420.1"/>
    <property type="molecule type" value="Genomic_DNA"/>
</dbReference>
<organism evidence="10 11">
    <name type="scientific">Tilletiopsis washingtonensis</name>
    <dbReference type="NCBI Taxonomy" id="58919"/>
    <lineage>
        <taxon>Eukaryota</taxon>
        <taxon>Fungi</taxon>
        <taxon>Dikarya</taxon>
        <taxon>Basidiomycota</taxon>
        <taxon>Ustilaginomycotina</taxon>
        <taxon>Exobasidiomycetes</taxon>
        <taxon>Entylomatales</taxon>
        <taxon>Entylomatales incertae sedis</taxon>
        <taxon>Tilletiopsis</taxon>
    </lineage>
</organism>
<dbReference type="PROSITE" id="PS50969">
    <property type="entry name" value="FCP1"/>
    <property type="match status" value="1"/>
</dbReference>
<evidence type="ECO:0000256" key="4">
    <source>
        <dbReference type="ARBA" id="ARBA00047761"/>
    </source>
</evidence>
<dbReference type="GeneID" id="37270845"/>
<dbReference type="InterPro" id="IPR001357">
    <property type="entry name" value="BRCT_dom"/>
</dbReference>
<dbReference type="SUPFAM" id="SSF56784">
    <property type="entry name" value="HAD-like"/>
    <property type="match status" value="1"/>
</dbReference>
<dbReference type="SUPFAM" id="SSF52113">
    <property type="entry name" value="BRCT domain"/>
    <property type="match status" value="1"/>
</dbReference>
<evidence type="ECO:0000256" key="3">
    <source>
        <dbReference type="ARBA" id="ARBA00023242"/>
    </source>
</evidence>
<comment type="catalytic activity">
    <reaction evidence="5 6">
        <text>O-phospho-L-threonyl-[protein] + H2O = L-threonyl-[protein] + phosphate</text>
        <dbReference type="Rhea" id="RHEA:47004"/>
        <dbReference type="Rhea" id="RHEA-COMP:11060"/>
        <dbReference type="Rhea" id="RHEA-COMP:11605"/>
        <dbReference type="ChEBI" id="CHEBI:15377"/>
        <dbReference type="ChEBI" id="CHEBI:30013"/>
        <dbReference type="ChEBI" id="CHEBI:43474"/>
        <dbReference type="ChEBI" id="CHEBI:61977"/>
        <dbReference type="EC" id="3.1.3.16"/>
    </reaction>
</comment>
<dbReference type="STRING" id="58919.A0A316Z0Y2"/>
<feature type="region of interest" description="Disordered" evidence="7">
    <location>
        <begin position="339"/>
        <end position="399"/>
    </location>
</feature>
<dbReference type="Pfam" id="PF03031">
    <property type="entry name" value="NIF"/>
    <property type="match status" value="1"/>
</dbReference>
<dbReference type="InterPro" id="IPR004274">
    <property type="entry name" value="FCP1_dom"/>
</dbReference>
<dbReference type="InterPro" id="IPR011947">
    <property type="entry name" value="FCP1_euk"/>
</dbReference>
<dbReference type="Proteomes" id="UP000245946">
    <property type="component" value="Unassembled WGS sequence"/>
</dbReference>
<dbReference type="InterPro" id="IPR039189">
    <property type="entry name" value="Fcp1"/>
</dbReference>
<dbReference type="AlphaFoldDB" id="A0A316Z0Y2"/>
<dbReference type="PROSITE" id="PS50172">
    <property type="entry name" value="BRCT"/>
    <property type="match status" value="1"/>
</dbReference>